<dbReference type="AlphaFoldDB" id="A0A6A6RFK4"/>
<proteinExistence type="predicted"/>
<dbReference type="Proteomes" id="UP000799753">
    <property type="component" value="Unassembled WGS sequence"/>
</dbReference>
<gene>
    <name evidence="2" type="ORF">P280DRAFT_554749</name>
</gene>
<organism evidence="2 3">
    <name type="scientific">Massarina eburnea CBS 473.64</name>
    <dbReference type="NCBI Taxonomy" id="1395130"/>
    <lineage>
        <taxon>Eukaryota</taxon>
        <taxon>Fungi</taxon>
        <taxon>Dikarya</taxon>
        <taxon>Ascomycota</taxon>
        <taxon>Pezizomycotina</taxon>
        <taxon>Dothideomycetes</taxon>
        <taxon>Pleosporomycetidae</taxon>
        <taxon>Pleosporales</taxon>
        <taxon>Massarineae</taxon>
        <taxon>Massarinaceae</taxon>
        <taxon>Massarina</taxon>
    </lineage>
</organism>
<reference evidence="2" key="1">
    <citation type="journal article" date="2020" name="Stud. Mycol.">
        <title>101 Dothideomycetes genomes: a test case for predicting lifestyles and emergence of pathogens.</title>
        <authorList>
            <person name="Haridas S."/>
            <person name="Albert R."/>
            <person name="Binder M."/>
            <person name="Bloem J."/>
            <person name="Labutti K."/>
            <person name="Salamov A."/>
            <person name="Andreopoulos B."/>
            <person name="Baker S."/>
            <person name="Barry K."/>
            <person name="Bills G."/>
            <person name="Bluhm B."/>
            <person name="Cannon C."/>
            <person name="Castanera R."/>
            <person name="Culley D."/>
            <person name="Daum C."/>
            <person name="Ezra D."/>
            <person name="Gonzalez J."/>
            <person name="Henrissat B."/>
            <person name="Kuo A."/>
            <person name="Liang C."/>
            <person name="Lipzen A."/>
            <person name="Lutzoni F."/>
            <person name="Magnuson J."/>
            <person name="Mondo S."/>
            <person name="Nolan M."/>
            <person name="Ohm R."/>
            <person name="Pangilinan J."/>
            <person name="Park H.-J."/>
            <person name="Ramirez L."/>
            <person name="Alfaro M."/>
            <person name="Sun H."/>
            <person name="Tritt A."/>
            <person name="Yoshinaga Y."/>
            <person name="Zwiers L.-H."/>
            <person name="Turgeon B."/>
            <person name="Goodwin S."/>
            <person name="Spatafora J."/>
            <person name="Crous P."/>
            <person name="Grigoriev I."/>
        </authorList>
    </citation>
    <scope>NUCLEOTIDE SEQUENCE</scope>
    <source>
        <strain evidence="2">CBS 473.64</strain>
    </source>
</reference>
<feature type="chain" id="PRO_5025362529" evidence="1">
    <location>
        <begin position="20"/>
        <end position="155"/>
    </location>
</feature>
<accession>A0A6A6RFK4</accession>
<keyword evidence="3" id="KW-1185">Reference proteome</keyword>
<evidence type="ECO:0000313" key="3">
    <source>
        <dbReference type="Proteomes" id="UP000799753"/>
    </source>
</evidence>
<sequence>MYILSLITILLSMALQGVALPQYPWGCGYYVASKPHVPYYEQKFSNELSCQILGHFPEGDLPNYLSYETIHGVHNERCGFCIFWNDHACGSSYGKIVHMGSPTPRRIDIPDAFSWACLPEHGKHGRNGEVNDNAIADESRNLTASWLRNRAHWQV</sequence>
<name>A0A6A6RFK4_9PLEO</name>
<evidence type="ECO:0000313" key="2">
    <source>
        <dbReference type="EMBL" id="KAF2634209.1"/>
    </source>
</evidence>
<keyword evidence="1" id="KW-0732">Signal</keyword>
<dbReference type="EMBL" id="MU006852">
    <property type="protein sequence ID" value="KAF2634209.1"/>
    <property type="molecule type" value="Genomic_DNA"/>
</dbReference>
<feature type="signal peptide" evidence="1">
    <location>
        <begin position="1"/>
        <end position="19"/>
    </location>
</feature>
<evidence type="ECO:0000256" key="1">
    <source>
        <dbReference type="SAM" id="SignalP"/>
    </source>
</evidence>
<protein>
    <submittedName>
        <fullName evidence="2">Uncharacterized protein</fullName>
    </submittedName>
</protein>